<organism evidence="1 2">
    <name type="scientific">Ornithinibacter aureus</name>
    <dbReference type="NCBI Taxonomy" id="622664"/>
    <lineage>
        <taxon>Bacteria</taxon>
        <taxon>Bacillati</taxon>
        <taxon>Actinomycetota</taxon>
        <taxon>Actinomycetes</taxon>
        <taxon>Micrococcales</taxon>
        <taxon>Intrasporangiaceae</taxon>
        <taxon>Ornithinibacter</taxon>
    </lineage>
</organism>
<dbReference type="RefSeq" id="WP_246196756.1">
    <property type="nucleotide sequence ID" value="NZ_BAABFX010000053.1"/>
</dbReference>
<protein>
    <submittedName>
        <fullName evidence="1">Uncharacterized protein</fullName>
    </submittedName>
</protein>
<name>A0ABP8KCY7_9MICO</name>
<comment type="caution">
    <text evidence="1">The sequence shown here is derived from an EMBL/GenBank/DDBJ whole genome shotgun (WGS) entry which is preliminary data.</text>
</comment>
<dbReference type="EMBL" id="BAABFX010000053">
    <property type="protein sequence ID" value="GAA4403895.1"/>
    <property type="molecule type" value="Genomic_DNA"/>
</dbReference>
<accession>A0ABP8KCY7</accession>
<sequence>MSDEADSVGADGADGQVDVGEVEVGAVDVGAMAITVAIPEHLRWTDTRRDVEHTLLTLTVRMLPDGHLAVKAYGRPTAGGRSPYVSFPVPDDPAITALVEAAGARAGELWSAHKGLA</sequence>
<proteinExistence type="predicted"/>
<gene>
    <name evidence="1" type="ORF">GCM10023153_34250</name>
</gene>
<keyword evidence="2" id="KW-1185">Reference proteome</keyword>
<reference evidence="2" key="1">
    <citation type="journal article" date="2019" name="Int. J. Syst. Evol. Microbiol.">
        <title>The Global Catalogue of Microorganisms (GCM) 10K type strain sequencing project: providing services to taxonomists for standard genome sequencing and annotation.</title>
        <authorList>
            <consortium name="The Broad Institute Genomics Platform"/>
            <consortium name="The Broad Institute Genome Sequencing Center for Infectious Disease"/>
            <person name="Wu L."/>
            <person name="Ma J."/>
        </authorList>
    </citation>
    <scope>NUCLEOTIDE SEQUENCE [LARGE SCALE GENOMIC DNA]</scope>
    <source>
        <strain evidence="2">JCM 17738</strain>
    </source>
</reference>
<dbReference type="Proteomes" id="UP001500390">
    <property type="component" value="Unassembled WGS sequence"/>
</dbReference>
<evidence type="ECO:0000313" key="1">
    <source>
        <dbReference type="EMBL" id="GAA4403895.1"/>
    </source>
</evidence>
<evidence type="ECO:0000313" key="2">
    <source>
        <dbReference type="Proteomes" id="UP001500390"/>
    </source>
</evidence>